<keyword evidence="8 14" id="KW-1133">Transmembrane helix</keyword>
<keyword evidence="7 14" id="KW-0249">Electron transport</keyword>
<evidence type="ECO:0000256" key="1">
    <source>
        <dbReference type="ARBA" id="ARBA00004429"/>
    </source>
</evidence>
<evidence type="ECO:0000256" key="14">
    <source>
        <dbReference type="HAMAP-Rule" id="MF_00286"/>
    </source>
</evidence>
<evidence type="ECO:0000256" key="7">
    <source>
        <dbReference type="ARBA" id="ARBA00022982"/>
    </source>
</evidence>
<comment type="function">
    <text evidence="14">Required for disulfide bond formation in some periplasmic proteins. Acts by oxidizing the DsbA protein.</text>
</comment>
<protein>
    <recommendedName>
        <fullName evidence="14">Disulfide bond formation protein B</fullName>
    </recommendedName>
    <alternativeName>
        <fullName evidence="14">Disulfide oxidoreductase</fullName>
    </alternativeName>
</protein>
<keyword evidence="3 14" id="KW-0813">Transport</keyword>
<evidence type="ECO:0000256" key="5">
    <source>
        <dbReference type="ARBA" id="ARBA00022519"/>
    </source>
</evidence>
<dbReference type="AlphaFoldDB" id="A0A2N5Y6W8"/>
<evidence type="ECO:0000256" key="3">
    <source>
        <dbReference type="ARBA" id="ARBA00022448"/>
    </source>
</evidence>
<dbReference type="GO" id="GO:0015035">
    <property type="term" value="F:protein-disulfide reductase activity"/>
    <property type="evidence" value="ECO:0007669"/>
    <property type="project" value="UniProtKB-UniRule"/>
</dbReference>
<dbReference type="HAMAP" id="MF_00286">
    <property type="entry name" value="DsbB"/>
    <property type="match status" value="1"/>
</dbReference>
<name>A0A2N5Y6W8_9GAMM</name>
<comment type="similarity">
    <text evidence="2 14">Belongs to the DsbB family.</text>
</comment>
<feature type="disulfide bond" description="Redox-active" evidence="14">
    <location>
        <begin position="49"/>
        <end position="52"/>
    </location>
</feature>
<evidence type="ECO:0000256" key="9">
    <source>
        <dbReference type="ARBA" id="ARBA00023002"/>
    </source>
</evidence>
<dbReference type="OrthoDB" id="3711263at2"/>
<comment type="subcellular location">
    <subcellularLocation>
        <location evidence="1">Cell inner membrane</location>
        <topology evidence="1">Multi-pass membrane protein</topology>
    </subcellularLocation>
    <subcellularLocation>
        <location evidence="14">Cell membrane</location>
        <topology evidence="14">Multi-pass membrane protein</topology>
    </subcellularLocation>
</comment>
<dbReference type="GO" id="GO:0006457">
    <property type="term" value="P:protein folding"/>
    <property type="evidence" value="ECO:0007669"/>
    <property type="project" value="InterPro"/>
</dbReference>
<gene>
    <name evidence="14" type="primary">dsbB</name>
    <name evidence="16" type="ORF">CWI75_01995</name>
</gene>
<dbReference type="InterPro" id="IPR050183">
    <property type="entry name" value="DsbB"/>
</dbReference>
<dbReference type="Gene3D" id="1.20.1550.10">
    <property type="entry name" value="DsbB-like"/>
    <property type="match status" value="1"/>
</dbReference>
<keyword evidence="10 14" id="KW-0472">Membrane</keyword>
<evidence type="ECO:0000256" key="8">
    <source>
        <dbReference type="ARBA" id="ARBA00022989"/>
    </source>
</evidence>
<evidence type="ECO:0000256" key="15">
    <source>
        <dbReference type="SAM" id="Phobius"/>
    </source>
</evidence>
<evidence type="ECO:0000256" key="11">
    <source>
        <dbReference type="ARBA" id="ARBA00023157"/>
    </source>
</evidence>
<comment type="caution">
    <text evidence="16">The sequence shown here is derived from an EMBL/GenBank/DDBJ whole genome shotgun (WGS) entry which is preliminary data.</text>
</comment>
<evidence type="ECO:0000256" key="12">
    <source>
        <dbReference type="ARBA" id="ARBA00023186"/>
    </source>
</evidence>
<sequence length="176" mass="19276">MVSLFRIPRNSILLHTLSSRLVFFGLALVALLAMLFAAYLEHIVGLNPCPLCMTQRVFVVTGGVIALLAALHNPRAWGRRVYGALCVAVAAGGGAVAARHVWLQHLPPEQVPACGPSLEYMLETLPFRDTLSMVLMGDGNCAETHWTLLGFSIPEQTLLLFIAIFLAALWQTLRRQ</sequence>
<evidence type="ECO:0000256" key="6">
    <source>
        <dbReference type="ARBA" id="ARBA00022692"/>
    </source>
</evidence>
<dbReference type="InterPro" id="IPR023380">
    <property type="entry name" value="DsbB-like_sf"/>
</dbReference>
<proteinExistence type="inferred from homology"/>
<feature type="topological domain" description="Cytoplasmic" evidence="14">
    <location>
        <begin position="1"/>
        <end position="22"/>
    </location>
</feature>
<dbReference type="SUPFAM" id="SSF158442">
    <property type="entry name" value="DsbB-like"/>
    <property type="match status" value="1"/>
</dbReference>
<accession>A0A2N5Y6W8</accession>
<dbReference type="Proteomes" id="UP000234845">
    <property type="component" value="Unassembled WGS sequence"/>
</dbReference>
<evidence type="ECO:0000313" key="17">
    <source>
        <dbReference type="Proteomes" id="UP000234845"/>
    </source>
</evidence>
<dbReference type="PANTHER" id="PTHR36570:SF3">
    <property type="entry name" value="DISULFIDE BOND FORMATION PROTEIN B"/>
    <property type="match status" value="1"/>
</dbReference>
<evidence type="ECO:0000256" key="2">
    <source>
        <dbReference type="ARBA" id="ARBA00008823"/>
    </source>
</evidence>
<dbReference type="GO" id="GO:0005886">
    <property type="term" value="C:plasma membrane"/>
    <property type="evidence" value="ECO:0007669"/>
    <property type="project" value="UniProtKB-SubCell"/>
</dbReference>
<feature type="topological domain" description="Periplasmic" evidence="14">
    <location>
        <begin position="40"/>
        <end position="57"/>
    </location>
</feature>
<keyword evidence="11 14" id="KW-1015">Disulfide bond</keyword>
<comment type="caution">
    <text evidence="14">Lacks conserved residue(s) required for the propagation of feature annotation.</text>
</comment>
<reference evidence="17" key="1">
    <citation type="submission" date="2017-11" db="EMBL/GenBank/DDBJ databases">
        <title>The draft genome sequence of Chromatocurvus sp. F02.</title>
        <authorList>
            <person name="Du Z.-J."/>
            <person name="Chang Y.-Q."/>
        </authorList>
    </citation>
    <scope>NUCLEOTIDE SEQUENCE [LARGE SCALE GENOMIC DNA]</scope>
    <source>
        <strain evidence="17">F02</strain>
    </source>
</reference>
<dbReference type="EMBL" id="PKLZ01000001">
    <property type="protein sequence ID" value="PLW84143.1"/>
    <property type="molecule type" value="Genomic_DNA"/>
</dbReference>
<feature type="transmembrane region" description="Helical" evidence="15">
    <location>
        <begin position="156"/>
        <end position="173"/>
    </location>
</feature>
<keyword evidence="12 14" id="KW-0143">Chaperone</keyword>
<keyword evidence="17" id="KW-1185">Reference proteome</keyword>
<dbReference type="GO" id="GO:0009055">
    <property type="term" value="F:electron transfer activity"/>
    <property type="evidence" value="ECO:0007669"/>
    <property type="project" value="UniProtKB-UniRule"/>
</dbReference>
<keyword evidence="13 14" id="KW-0676">Redox-active center</keyword>
<feature type="topological domain" description="Cytoplasmic" evidence="14">
    <location>
        <begin position="75"/>
        <end position="80"/>
    </location>
</feature>
<feature type="transmembrane region" description="Helical" evidence="15">
    <location>
        <begin position="83"/>
        <end position="102"/>
    </location>
</feature>
<keyword evidence="5" id="KW-0997">Cell inner membrane</keyword>
<keyword evidence="4 14" id="KW-1003">Cell membrane</keyword>
<keyword evidence="9 14" id="KW-0560">Oxidoreductase</keyword>
<evidence type="ECO:0000313" key="16">
    <source>
        <dbReference type="EMBL" id="PLW84143.1"/>
    </source>
</evidence>
<evidence type="ECO:0000256" key="4">
    <source>
        <dbReference type="ARBA" id="ARBA00022475"/>
    </source>
</evidence>
<dbReference type="Pfam" id="PF02600">
    <property type="entry name" value="DsbB"/>
    <property type="match status" value="1"/>
</dbReference>
<feature type="transmembrane region" description="Helical" evidence="15">
    <location>
        <begin position="21"/>
        <end position="41"/>
    </location>
</feature>
<organism evidence="16 17">
    <name type="scientific">Kineobactrum sediminis</name>
    <dbReference type="NCBI Taxonomy" id="1905677"/>
    <lineage>
        <taxon>Bacteria</taxon>
        <taxon>Pseudomonadati</taxon>
        <taxon>Pseudomonadota</taxon>
        <taxon>Gammaproteobacteria</taxon>
        <taxon>Cellvibrionales</taxon>
        <taxon>Halieaceae</taxon>
        <taxon>Kineobactrum</taxon>
    </lineage>
</organism>
<evidence type="ECO:0000256" key="13">
    <source>
        <dbReference type="ARBA" id="ARBA00023284"/>
    </source>
</evidence>
<feature type="transmembrane region" description="Helical" evidence="15">
    <location>
        <begin position="53"/>
        <end position="71"/>
    </location>
</feature>
<dbReference type="InterPro" id="IPR003752">
    <property type="entry name" value="DiS_bond_form_DsbB/BdbC"/>
</dbReference>
<dbReference type="InterPro" id="IPR022920">
    <property type="entry name" value="Disulphide_bond_form_DsbB"/>
</dbReference>
<keyword evidence="6 14" id="KW-0812">Transmembrane</keyword>
<dbReference type="PANTHER" id="PTHR36570">
    <property type="entry name" value="DISULFIDE BOND FORMATION PROTEIN B"/>
    <property type="match status" value="1"/>
</dbReference>
<evidence type="ECO:0000256" key="10">
    <source>
        <dbReference type="ARBA" id="ARBA00023136"/>
    </source>
</evidence>
<feature type="topological domain" description="Cytoplasmic" evidence="14">
    <location>
        <begin position="175"/>
        <end position="176"/>
    </location>
</feature>